<organism evidence="2 3">
    <name type="scientific">Rhodamnia argentea</name>
    <dbReference type="NCBI Taxonomy" id="178133"/>
    <lineage>
        <taxon>Eukaryota</taxon>
        <taxon>Viridiplantae</taxon>
        <taxon>Streptophyta</taxon>
        <taxon>Embryophyta</taxon>
        <taxon>Tracheophyta</taxon>
        <taxon>Spermatophyta</taxon>
        <taxon>Magnoliopsida</taxon>
        <taxon>eudicotyledons</taxon>
        <taxon>Gunneridae</taxon>
        <taxon>Pentapetalae</taxon>
        <taxon>rosids</taxon>
        <taxon>malvids</taxon>
        <taxon>Myrtales</taxon>
        <taxon>Myrtaceae</taxon>
        <taxon>Myrtoideae</taxon>
        <taxon>Myrteae</taxon>
        <taxon>Australasian group</taxon>
        <taxon>Rhodamnia</taxon>
    </lineage>
</organism>
<evidence type="ECO:0000313" key="2">
    <source>
        <dbReference type="Proteomes" id="UP000827889"/>
    </source>
</evidence>
<evidence type="ECO:0000313" key="3">
    <source>
        <dbReference type="RefSeq" id="XP_048138295.1"/>
    </source>
</evidence>
<gene>
    <name evidence="3" type="primary">LOC125315924</name>
</gene>
<proteinExistence type="predicted"/>
<evidence type="ECO:0000256" key="1">
    <source>
        <dbReference type="SAM" id="MobiDB-lite"/>
    </source>
</evidence>
<dbReference type="GeneID" id="125315924"/>
<feature type="region of interest" description="Disordered" evidence="1">
    <location>
        <begin position="73"/>
        <end position="104"/>
    </location>
</feature>
<dbReference type="RefSeq" id="XP_048138295.1">
    <property type="nucleotide sequence ID" value="XM_048282338.1"/>
</dbReference>
<accession>A0ABM3HNW8</accession>
<protein>
    <submittedName>
        <fullName evidence="3">Uncharacterized protein LOC125315924</fullName>
    </submittedName>
</protein>
<keyword evidence="2" id="KW-1185">Reference proteome</keyword>
<name>A0ABM3HNW8_9MYRT</name>
<feature type="compositionally biased region" description="Basic residues" evidence="1">
    <location>
        <begin position="73"/>
        <end position="84"/>
    </location>
</feature>
<sequence>MDVTNRYREVCPEFVKTAIKGSQTIQRYEFIKKMILTINKSLDEMPLGSESRGNLTALSEDMRLLAKCTGLKKKDGHKGGKRHKNCLEKNKTKRKKQGDVPQASSQASFVPQVLANYNKPPSFYISLFSRLEASQDLNMPSMIAPFGDDPDVVKDIPIHLCELEKIILPSNVNDRSF</sequence>
<reference evidence="3" key="1">
    <citation type="submission" date="2025-08" db="UniProtKB">
        <authorList>
            <consortium name="RefSeq"/>
        </authorList>
    </citation>
    <scope>IDENTIFICATION</scope>
    <source>
        <tissue evidence="3">Leaf</tissue>
    </source>
</reference>
<dbReference type="Proteomes" id="UP000827889">
    <property type="component" value="Chromosome 7"/>
</dbReference>